<evidence type="ECO:0000256" key="2">
    <source>
        <dbReference type="ARBA" id="ARBA00023125"/>
    </source>
</evidence>
<dbReference type="GO" id="GO:0005634">
    <property type="term" value="C:nucleus"/>
    <property type="evidence" value="ECO:0007669"/>
    <property type="project" value="UniProtKB-SubCell"/>
</dbReference>
<dbReference type="PANTHER" id="PTHR22952">
    <property type="entry name" value="CAMP-RESPONSE ELEMENT BINDING PROTEIN-RELATED"/>
    <property type="match status" value="1"/>
</dbReference>
<dbReference type="GO" id="GO:0003677">
    <property type="term" value="F:DNA binding"/>
    <property type="evidence" value="ECO:0007669"/>
    <property type="project" value="UniProtKB-KW"/>
</dbReference>
<name>A0A251P6J6_PRUPE</name>
<dbReference type="GO" id="GO:0045893">
    <property type="term" value="P:positive regulation of DNA-templated transcription"/>
    <property type="evidence" value="ECO:0007669"/>
    <property type="project" value="InterPro"/>
</dbReference>
<comment type="subcellular location">
    <subcellularLocation>
        <location evidence="1">Nucleus</location>
    </subcellularLocation>
</comment>
<evidence type="ECO:0000313" key="5">
    <source>
        <dbReference type="Proteomes" id="UP000006882"/>
    </source>
</evidence>
<gene>
    <name evidence="4" type="ORF">PRUPE_5G033700</name>
</gene>
<dbReference type="STRING" id="3760.A0A251P6J6"/>
<dbReference type="Gramene" id="ONI06005">
    <property type="protein sequence ID" value="ONI06005"/>
    <property type="gene ID" value="PRUPE_5G033700"/>
</dbReference>
<dbReference type="GO" id="GO:0003700">
    <property type="term" value="F:DNA-binding transcription factor activity"/>
    <property type="evidence" value="ECO:0007669"/>
    <property type="project" value="InterPro"/>
</dbReference>
<sequence>MTVNTTHDGREGRELTFEELQNTIGGSGKDFGSMNMDELLKSIWTAKETQIMAPSGGGSNMLQRQQTLGEMTLEEFLVKAGVVREEAQLAPKPANNGAGFFFFFFFFQIQLDIDLGPKVFDVFSVIAVAHGASSSGLQVTAAVHTWLPPKTRTKAVLSIAPRLELGLVVR</sequence>
<evidence type="ECO:0000313" key="4">
    <source>
        <dbReference type="EMBL" id="ONI06005.1"/>
    </source>
</evidence>
<dbReference type="PANTHER" id="PTHR22952:SF446">
    <property type="entry name" value="ABSCISIC ACID-INSENSITIVE 5-LIKE PROTEIN 5-RELATED"/>
    <property type="match status" value="1"/>
</dbReference>
<keyword evidence="3" id="KW-0539">Nucleus</keyword>
<dbReference type="AlphaFoldDB" id="A0A251P6J6"/>
<dbReference type="EMBL" id="CM007655">
    <property type="protein sequence ID" value="ONI06005.1"/>
    <property type="molecule type" value="Genomic_DNA"/>
</dbReference>
<evidence type="ECO:0000256" key="3">
    <source>
        <dbReference type="ARBA" id="ARBA00023242"/>
    </source>
</evidence>
<reference evidence="4 5" key="1">
    <citation type="journal article" date="2013" name="Nat. Genet.">
        <title>The high-quality draft genome of peach (Prunus persica) identifies unique patterns of genetic diversity, domestication and genome evolution.</title>
        <authorList>
            <consortium name="International Peach Genome Initiative"/>
            <person name="Verde I."/>
            <person name="Abbott A.G."/>
            <person name="Scalabrin S."/>
            <person name="Jung S."/>
            <person name="Shu S."/>
            <person name="Marroni F."/>
            <person name="Zhebentyayeva T."/>
            <person name="Dettori M.T."/>
            <person name="Grimwood J."/>
            <person name="Cattonaro F."/>
            <person name="Zuccolo A."/>
            <person name="Rossini L."/>
            <person name="Jenkins J."/>
            <person name="Vendramin E."/>
            <person name="Meisel L.A."/>
            <person name="Decroocq V."/>
            <person name="Sosinski B."/>
            <person name="Prochnik S."/>
            <person name="Mitros T."/>
            <person name="Policriti A."/>
            <person name="Cipriani G."/>
            <person name="Dondini L."/>
            <person name="Ficklin S."/>
            <person name="Goodstein D.M."/>
            <person name="Xuan P."/>
            <person name="Del Fabbro C."/>
            <person name="Aramini V."/>
            <person name="Copetti D."/>
            <person name="Gonzalez S."/>
            <person name="Horner D.S."/>
            <person name="Falchi R."/>
            <person name="Lucas S."/>
            <person name="Mica E."/>
            <person name="Maldonado J."/>
            <person name="Lazzari B."/>
            <person name="Bielenberg D."/>
            <person name="Pirona R."/>
            <person name="Miculan M."/>
            <person name="Barakat A."/>
            <person name="Testolin R."/>
            <person name="Stella A."/>
            <person name="Tartarini S."/>
            <person name="Tonutti P."/>
            <person name="Arus P."/>
            <person name="Orellana A."/>
            <person name="Wells C."/>
            <person name="Main D."/>
            <person name="Vizzotto G."/>
            <person name="Silva H."/>
            <person name="Salamini F."/>
            <person name="Schmutz J."/>
            <person name="Morgante M."/>
            <person name="Rokhsar D.S."/>
        </authorList>
    </citation>
    <scope>NUCLEOTIDE SEQUENCE [LARGE SCALE GENOMIC DNA]</scope>
    <source>
        <strain evidence="5">cv. Nemared</strain>
    </source>
</reference>
<protein>
    <submittedName>
        <fullName evidence="4">Uncharacterized protein</fullName>
    </submittedName>
</protein>
<keyword evidence="5" id="KW-1185">Reference proteome</keyword>
<evidence type="ECO:0000256" key="1">
    <source>
        <dbReference type="ARBA" id="ARBA00004123"/>
    </source>
</evidence>
<dbReference type="Proteomes" id="UP000006882">
    <property type="component" value="Chromosome G5"/>
</dbReference>
<keyword evidence="2" id="KW-0238">DNA-binding</keyword>
<organism evidence="4 5">
    <name type="scientific">Prunus persica</name>
    <name type="common">Peach</name>
    <name type="synonym">Amygdalus persica</name>
    <dbReference type="NCBI Taxonomy" id="3760"/>
    <lineage>
        <taxon>Eukaryota</taxon>
        <taxon>Viridiplantae</taxon>
        <taxon>Streptophyta</taxon>
        <taxon>Embryophyta</taxon>
        <taxon>Tracheophyta</taxon>
        <taxon>Spermatophyta</taxon>
        <taxon>Magnoliopsida</taxon>
        <taxon>eudicotyledons</taxon>
        <taxon>Gunneridae</taxon>
        <taxon>Pentapetalae</taxon>
        <taxon>rosids</taxon>
        <taxon>fabids</taxon>
        <taxon>Rosales</taxon>
        <taxon>Rosaceae</taxon>
        <taxon>Amygdaloideae</taxon>
        <taxon>Amygdaleae</taxon>
        <taxon>Prunus</taxon>
    </lineage>
</organism>
<proteinExistence type="predicted"/>
<dbReference type="InterPro" id="IPR043452">
    <property type="entry name" value="BZIP46-like"/>
</dbReference>
<accession>A0A251P6J6</accession>